<dbReference type="PANTHER" id="PTHR38035">
    <property type="entry name" value="UPF0070 PROTEIN YFGM"/>
    <property type="match status" value="1"/>
</dbReference>
<reference evidence="10 12" key="1">
    <citation type="submission" date="2016-06" db="EMBL/GenBank/DDBJ databases">
        <authorList>
            <person name="Kjaerup R.B."/>
            <person name="Dalgaard T.S."/>
            <person name="Juul-Madsen H.R."/>
        </authorList>
    </citation>
    <scope>NUCLEOTIDE SEQUENCE [LARGE SCALE GENOMIC DNA]</scope>
    <source>
        <strain evidence="11">GCSL-Mp20</strain>
        <strain evidence="10 12">GCSL-Mp3</strain>
    </source>
</reference>
<dbReference type="InterPro" id="IPR026039">
    <property type="entry name" value="YfgM"/>
</dbReference>
<dbReference type="Proteomes" id="UP000092247">
    <property type="component" value="Unassembled WGS sequence"/>
</dbReference>
<dbReference type="EMBL" id="LZEX01000045">
    <property type="protein sequence ID" value="OBU02554.1"/>
    <property type="molecule type" value="Genomic_DNA"/>
</dbReference>
<evidence type="ECO:0000256" key="2">
    <source>
        <dbReference type="ARBA" id="ARBA00004236"/>
    </source>
</evidence>
<evidence type="ECO:0000256" key="4">
    <source>
        <dbReference type="ARBA" id="ARBA00022692"/>
    </source>
</evidence>
<organism evidence="10 12">
    <name type="scientific">Morganella psychrotolerans</name>
    <dbReference type="NCBI Taxonomy" id="368603"/>
    <lineage>
        <taxon>Bacteria</taxon>
        <taxon>Pseudomonadati</taxon>
        <taxon>Pseudomonadota</taxon>
        <taxon>Gammaproteobacteria</taxon>
        <taxon>Enterobacterales</taxon>
        <taxon>Morganellaceae</taxon>
        <taxon>Morganella</taxon>
    </lineage>
</organism>
<dbReference type="EMBL" id="LZEY01000023">
    <property type="protein sequence ID" value="OBU07602.1"/>
    <property type="molecule type" value="Genomic_DNA"/>
</dbReference>
<name>A0A1B8H0F8_9GAMM</name>
<dbReference type="AlphaFoldDB" id="A0A1B8H0F8"/>
<comment type="caution">
    <text evidence="10">The sequence shown here is derived from an EMBL/GenBank/DDBJ whole genome shotgun (WGS) entry which is preliminary data.</text>
</comment>
<reference evidence="13" key="2">
    <citation type="submission" date="2016-06" db="EMBL/GenBank/DDBJ databases">
        <authorList>
            <person name="Butler K."/>
        </authorList>
    </citation>
    <scope>NUCLEOTIDE SEQUENCE [LARGE SCALE GENOMIC DNA]</scope>
    <source>
        <strain evidence="13">GCSL-Mp20</strain>
    </source>
</reference>
<evidence type="ECO:0000313" key="13">
    <source>
        <dbReference type="Proteomes" id="UP000092377"/>
    </source>
</evidence>
<dbReference type="RefSeq" id="WP_067402524.1">
    <property type="nucleotide sequence ID" value="NZ_CBCPID010000003.1"/>
</dbReference>
<protein>
    <recommendedName>
        <fullName evidence="9">Ancillary SecYEG translocon subunit/Cell division coordinator CpoB TPR domain-containing protein</fullName>
    </recommendedName>
</protein>
<sequence>MEVYTTENEQVSVLKNFFVENGKAIAAGLIIGIGGIVGWNYYQSHQVTQLQDAAVAYEAATVVKGTAEEQLTRLKLFAKEANNTYGAFAGLDLAQKSVESNDLPGAEAALTAALPKADNEELKDLINARLARVQLGQGNADAALSTAGNIKGKGWAAYAQDIRGDALLHKGDVKGAQEAYTTGIQSEGAGTIKSVMTFKLDNLAG</sequence>
<comment type="subcellular location">
    <subcellularLocation>
        <location evidence="2">Cell membrane</location>
    </subcellularLocation>
    <subcellularLocation>
        <location evidence="1">Membrane</location>
        <topology evidence="1">Single-pass membrane protein</topology>
    </subcellularLocation>
</comment>
<accession>A0A1B8H0F8</accession>
<dbReference type="PANTHER" id="PTHR38035:SF1">
    <property type="entry name" value="ANCILLARY SECYEG TRANSLOCON SUBUNIT"/>
    <property type="match status" value="1"/>
</dbReference>
<dbReference type="GO" id="GO:0044877">
    <property type="term" value="F:protein-containing complex binding"/>
    <property type="evidence" value="ECO:0007669"/>
    <property type="project" value="InterPro"/>
</dbReference>
<evidence type="ECO:0000256" key="3">
    <source>
        <dbReference type="ARBA" id="ARBA00022475"/>
    </source>
</evidence>
<dbReference type="Proteomes" id="UP000092377">
    <property type="component" value="Unassembled WGS sequence"/>
</dbReference>
<evidence type="ECO:0000313" key="11">
    <source>
        <dbReference type="EMBL" id="OBU07602.1"/>
    </source>
</evidence>
<keyword evidence="6 8" id="KW-0472">Membrane</keyword>
<dbReference type="STRING" id="368603.AYY16_01895"/>
<dbReference type="PIRSF" id="PIRSF006170">
    <property type="entry name" value="YfgM"/>
    <property type="match status" value="1"/>
</dbReference>
<evidence type="ECO:0000256" key="7">
    <source>
        <dbReference type="ARBA" id="ARBA00023186"/>
    </source>
</evidence>
<evidence type="ECO:0000313" key="10">
    <source>
        <dbReference type="EMBL" id="OBU02554.1"/>
    </source>
</evidence>
<dbReference type="GO" id="GO:0005886">
    <property type="term" value="C:plasma membrane"/>
    <property type="evidence" value="ECO:0007669"/>
    <property type="project" value="UniProtKB-SubCell"/>
</dbReference>
<evidence type="ECO:0000313" key="12">
    <source>
        <dbReference type="Proteomes" id="UP000092247"/>
    </source>
</evidence>
<gene>
    <name evidence="10" type="ORF">AYY17_12965</name>
    <name evidence="11" type="ORF">AYY18_05070</name>
</gene>
<evidence type="ECO:0000256" key="5">
    <source>
        <dbReference type="ARBA" id="ARBA00022989"/>
    </source>
</evidence>
<evidence type="ECO:0000256" key="8">
    <source>
        <dbReference type="SAM" id="Phobius"/>
    </source>
</evidence>
<keyword evidence="13" id="KW-1185">Reference proteome</keyword>
<feature type="transmembrane region" description="Helical" evidence="8">
    <location>
        <begin position="24"/>
        <end position="42"/>
    </location>
</feature>
<dbReference type="OrthoDB" id="9789675at2"/>
<evidence type="ECO:0000256" key="6">
    <source>
        <dbReference type="ARBA" id="ARBA00023136"/>
    </source>
</evidence>
<keyword evidence="5 8" id="KW-1133">Transmembrane helix</keyword>
<proteinExistence type="predicted"/>
<feature type="domain" description="Ancillary SecYEG translocon subunit/Cell division coordinator CpoB TPR" evidence="9">
    <location>
        <begin position="15"/>
        <end position="204"/>
    </location>
</feature>
<evidence type="ECO:0000259" key="9">
    <source>
        <dbReference type="Pfam" id="PF09976"/>
    </source>
</evidence>
<dbReference type="InterPro" id="IPR018704">
    <property type="entry name" value="SecYEG/CpoB_TPR"/>
</dbReference>
<evidence type="ECO:0000256" key="1">
    <source>
        <dbReference type="ARBA" id="ARBA00004167"/>
    </source>
</evidence>
<keyword evidence="4 8" id="KW-0812">Transmembrane</keyword>
<keyword evidence="7" id="KW-0143">Chaperone</keyword>
<dbReference type="Pfam" id="PF09976">
    <property type="entry name" value="TPR_21"/>
    <property type="match status" value="1"/>
</dbReference>
<keyword evidence="3" id="KW-1003">Cell membrane</keyword>